<dbReference type="Proteomes" id="UP000000226">
    <property type="component" value="Chromosome 8"/>
</dbReference>
<accession>V7B4L2</accession>
<dbReference type="STRING" id="3885.V7B4L2"/>
<dbReference type="SUPFAM" id="SSF52047">
    <property type="entry name" value="RNI-like"/>
    <property type="match status" value="1"/>
</dbReference>
<protein>
    <recommendedName>
        <fullName evidence="3">F-box/LRR-repeat protein</fullName>
    </recommendedName>
</protein>
<dbReference type="SMART" id="SM00367">
    <property type="entry name" value="LRR_CC"/>
    <property type="match status" value="2"/>
</dbReference>
<dbReference type="OrthoDB" id="550575at2759"/>
<gene>
    <name evidence="1" type="ORF">PHAVU_008G146300g</name>
</gene>
<proteinExistence type="predicted"/>
<dbReference type="Gene3D" id="3.80.10.10">
    <property type="entry name" value="Ribonuclease Inhibitor"/>
    <property type="match status" value="1"/>
</dbReference>
<dbReference type="AlphaFoldDB" id="V7B4L2"/>
<reference evidence="2" key="1">
    <citation type="journal article" date="2014" name="Nat. Genet.">
        <title>A reference genome for common bean and genome-wide analysis of dual domestications.</title>
        <authorList>
            <person name="Schmutz J."/>
            <person name="McClean P.E."/>
            <person name="Mamidi S."/>
            <person name="Wu G.A."/>
            <person name="Cannon S.B."/>
            <person name="Grimwood J."/>
            <person name="Jenkins J."/>
            <person name="Shu S."/>
            <person name="Song Q."/>
            <person name="Chavarro C."/>
            <person name="Torres-Torres M."/>
            <person name="Geffroy V."/>
            <person name="Moghaddam S.M."/>
            <person name="Gao D."/>
            <person name="Abernathy B."/>
            <person name="Barry K."/>
            <person name="Blair M."/>
            <person name="Brick M.A."/>
            <person name="Chovatia M."/>
            <person name="Gepts P."/>
            <person name="Goodstein D.M."/>
            <person name="Gonzales M."/>
            <person name="Hellsten U."/>
            <person name="Hyten D.L."/>
            <person name="Jia G."/>
            <person name="Kelly J.D."/>
            <person name="Kudrna D."/>
            <person name="Lee R."/>
            <person name="Richard M.M."/>
            <person name="Miklas P.N."/>
            <person name="Osorno J.M."/>
            <person name="Rodrigues J."/>
            <person name="Thareau V."/>
            <person name="Urrea C.A."/>
            <person name="Wang M."/>
            <person name="Yu Y."/>
            <person name="Zhang M."/>
            <person name="Wing R.A."/>
            <person name="Cregan P.B."/>
            <person name="Rokhsar D.S."/>
            <person name="Jackson S.A."/>
        </authorList>
    </citation>
    <scope>NUCLEOTIDE SEQUENCE [LARGE SCALE GENOMIC DNA]</scope>
    <source>
        <strain evidence="2">cv. G19833</strain>
    </source>
</reference>
<evidence type="ECO:0000313" key="2">
    <source>
        <dbReference type="Proteomes" id="UP000000226"/>
    </source>
</evidence>
<name>V7B4L2_PHAVU</name>
<dbReference type="EMBL" id="CM002295">
    <property type="protein sequence ID" value="ESW12837.1"/>
    <property type="molecule type" value="Genomic_DNA"/>
</dbReference>
<organism evidence="1 2">
    <name type="scientific">Phaseolus vulgaris</name>
    <name type="common">Kidney bean</name>
    <name type="synonym">French bean</name>
    <dbReference type="NCBI Taxonomy" id="3885"/>
    <lineage>
        <taxon>Eukaryota</taxon>
        <taxon>Viridiplantae</taxon>
        <taxon>Streptophyta</taxon>
        <taxon>Embryophyta</taxon>
        <taxon>Tracheophyta</taxon>
        <taxon>Spermatophyta</taxon>
        <taxon>Magnoliopsida</taxon>
        <taxon>eudicotyledons</taxon>
        <taxon>Gunneridae</taxon>
        <taxon>Pentapetalae</taxon>
        <taxon>rosids</taxon>
        <taxon>fabids</taxon>
        <taxon>Fabales</taxon>
        <taxon>Fabaceae</taxon>
        <taxon>Papilionoideae</taxon>
        <taxon>50 kb inversion clade</taxon>
        <taxon>NPAAA clade</taxon>
        <taxon>indigoferoid/millettioid clade</taxon>
        <taxon>Phaseoleae</taxon>
        <taxon>Phaseolus</taxon>
    </lineage>
</organism>
<sequence length="74" mass="8617">MIYQLITRTRSLQHLNVGGTFITDESLFGIVRSCPKLETIFLWSCRHVTENGLFALVDKCLELKSMNELFDFYI</sequence>
<dbReference type="InterPro" id="IPR032675">
    <property type="entry name" value="LRR_dom_sf"/>
</dbReference>
<evidence type="ECO:0008006" key="3">
    <source>
        <dbReference type="Google" id="ProtNLM"/>
    </source>
</evidence>
<dbReference type="InterPro" id="IPR006553">
    <property type="entry name" value="Leu-rich_rpt_Cys-con_subtyp"/>
</dbReference>
<keyword evidence="2" id="KW-1185">Reference proteome</keyword>
<dbReference type="Gramene" id="ESW12837">
    <property type="protein sequence ID" value="ESW12837"/>
    <property type="gene ID" value="PHAVU_008G146300g"/>
</dbReference>
<dbReference type="eggNOG" id="KOG1947">
    <property type="taxonomic scope" value="Eukaryota"/>
</dbReference>
<evidence type="ECO:0000313" key="1">
    <source>
        <dbReference type="EMBL" id="ESW12837.1"/>
    </source>
</evidence>